<dbReference type="WBParaSite" id="JU765_v2.g13422.t1">
    <property type="protein sequence ID" value="JU765_v2.g13422.t1"/>
    <property type="gene ID" value="JU765_v2.g13422"/>
</dbReference>
<evidence type="ECO:0000313" key="1">
    <source>
        <dbReference type="Proteomes" id="UP000887576"/>
    </source>
</evidence>
<accession>A0AC34Q7A1</accession>
<protein>
    <submittedName>
        <fullName evidence="2">ShKT domain-containing protein</fullName>
    </submittedName>
</protein>
<evidence type="ECO:0000313" key="2">
    <source>
        <dbReference type="WBParaSite" id="JU765_v2.g13422.t1"/>
    </source>
</evidence>
<sequence length="373" mass="41813">SRYERENAFPLDSQQCASANHFGSALMRPFEPWRNTDGLNNQYTDNMFVYAPRPTCSMVTECGSKYLFCDRSHGAPRCASKLRIGAMCGGYASENPCYNGVCQSGVCVAMANIPVTTRPPPVFTTLPPAAQPQNQNCYNEHECCGTWQAKGECARNPGYMNAWCKASCGQCRPNYDLRRECADRHPNCVRWSRAGECTRNPYWMTENCRQSCNKCGRSRAQVCGGGAQQQQQPQRPGPARPAKCDSPGCFNENICCQFWGIQGQCNRNATWMACNCKVSCGYCIPQDYYYGTCDDYHNDCPQWAQRGECQKNPWMLENCKFSCQTCLTNFELRQMCGGGRGGRFGRDVAADKNLDFSFFSMKDGFGMPAPDLM</sequence>
<proteinExistence type="predicted"/>
<reference evidence="2" key="1">
    <citation type="submission" date="2022-11" db="UniProtKB">
        <authorList>
            <consortium name="WormBaseParasite"/>
        </authorList>
    </citation>
    <scope>IDENTIFICATION</scope>
</reference>
<dbReference type="Proteomes" id="UP000887576">
    <property type="component" value="Unplaced"/>
</dbReference>
<organism evidence="1 2">
    <name type="scientific">Panagrolaimus sp. JU765</name>
    <dbReference type="NCBI Taxonomy" id="591449"/>
    <lineage>
        <taxon>Eukaryota</taxon>
        <taxon>Metazoa</taxon>
        <taxon>Ecdysozoa</taxon>
        <taxon>Nematoda</taxon>
        <taxon>Chromadorea</taxon>
        <taxon>Rhabditida</taxon>
        <taxon>Tylenchina</taxon>
        <taxon>Panagrolaimomorpha</taxon>
        <taxon>Panagrolaimoidea</taxon>
        <taxon>Panagrolaimidae</taxon>
        <taxon>Panagrolaimus</taxon>
    </lineage>
</organism>
<name>A0AC34Q7A1_9BILA</name>